<dbReference type="Proteomes" id="UP000006727">
    <property type="component" value="Chromosome 26"/>
</dbReference>
<dbReference type="RefSeq" id="XP_024366695.1">
    <property type="nucleotide sequence ID" value="XM_024510927.2"/>
</dbReference>
<keyword evidence="4 6" id="KW-1133">Transmembrane helix</keyword>
<evidence type="ECO:0000313" key="7">
    <source>
        <dbReference type="EMBL" id="PNR27102.1"/>
    </source>
</evidence>
<evidence type="ECO:0000256" key="2">
    <source>
        <dbReference type="ARBA" id="ARBA00005467"/>
    </source>
</evidence>
<dbReference type="GeneID" id="112277983"/>
<dbReference type="STRING" id="3218.A0A2K1ICU8"/>
<dbReference type="PANTHER" id="PTHR13019">
    <property type="entry name" value="GOLGI APPARATUS MEMBRANE PROTEIN TVP23"/>
    <property type="match status" value="1"/>
</dbReference>
<comment type="subcellular location">
    <subcellularLocation>
        <location evidence="6">Golgi apparatus membrane</location>
        <topology evidence="6">Multi-pass membrane protein</topology>
    </subcellularLocation>
    <subcellularLocation>
        <location evidence="1">Membrane</location>
        <topology evidence="1">Multi-pass membrane protein</topology>
    </subcellularLocation>
</comment>
<dbReference type="GO" id="GO:0000139">
    <property type="term" value="C:Golgi membrane"/>
    <property type="evidence" value="ECO:0000318"/>
    <property type="project" value="GO_Central"/>
</dbReference>
<keyword evidence="6" id="KW-0333">Golgi apparatus</keyword>
<evidence type="ECO:0000256" key="6">
    <source>
        <dbReference type="RuleBase" id="RU361206"/>
    </source>
</evidence>
<accession>A0A2K1ICU8</accession>
<keyword evidence="9" id="KW-1185">Reference proteome</keyword>
<proteinExistence type="inferred from homology"/>
<feature type="transmembrane region" description="Helical" evidence="6">
    <location>
        <begin position="157"/>
        <end position="178"/>
    </location>
</feature>
<feature type="transmembrane region" description="Helical" evidence="6">
    <location>
        <begin position="81"/>
        <end position="110"/>
    </location>
</feature>
<reference evidence="7 9" key="2">
    <citation type="journal article" date="2018" name="Plant J.">
        <title>The Physcomitrella patens chromosome-scale assembly reveals moss genome structure and evolution.</title>
        <authorList>
            <person name="Lang D."/>
            <person name="Ullrich K.K."/>
            <person name="Murat F."/>
            <person name="Fuchs J."/>
            <person name="Jenkins J."/>
            <person name="Haas F.B."/>
            <person name="Piednoel M."/>
            <person name="Gundlach H."/>
            <person name="Van Bel M."/>
            <person name="Meyberg R."/>
            <person name="Vives C."/>
            <person name="Morata J."/>
            <person name="Symeonidi A."/>
            <person name="Hiss M."/>
            <person name="Muchero W."/>
            <person name="Kamisugi Y."/>
            <person name="Saleh O."/>
            <person name="Blanc G."/>
            <person name="Decker E.L."/>
            <person name="van Gessel N."/>
            <person name="Grimwood J."/>
            <person name="Hayes R.D."/>
            <person name="Graham S.W."/>
            <person name="Gunter L.E."/>
            <person name="McDaniel S.F."/>
            <person name="Hoernstein S.N.W."/>
            <person name="Larsson A."/>
            <person name="Li F.W."/>
            <person name="Perroud P.F."/>
            <person name="Phillips J."/>
            <person name="Ranjan P."/>
            <person name="Rokshar D.S."/>
            <person name="Rothfels C.J."/>
            <person name="Schneider L."/>
            <person name="Shu S."/>
            <person name="Stevenson D.W."/>
            <person name="Thummler F."/>
            <person name="Tillich M."/>
            <person name="Villarreal Aguilar J.C."/>
            <person name="Widiez T."/>
            <person name="Wong G.K."/>
            <person name="Wymore A."/>
            <person name="Zhang Y."/>
            <person name="Zimmer A.D."/>
            <person name="Quatrano R.S."/>
            <person name="Mayer K.F.X."/>
            <person name="Goodstein D."/>
            <person name="Casacuberta J.M."/>
            <person name="Vandepoele K."/>
            <person name="Reski R."/>
            <person name="Cuming A.C."/>
            <person name="Tuskan G.A."/>
            <person name="Maumus F."/>
            <person name="Salse J."/>
            <person name="Schmutz J."/>
            <person name="Rensing S.A."/>
        </authorList>
    </citation>
    <scope>NUCLEOTIDE SEQUENCE [LARGE SCALE GENOMIC DNA]</scope>
    <source>
        <strain evidence="8 9">cv. Gransden 2004</strain>
    </source>
</reference>
<protein>
    <recommendedName>
        <fullName evidence="6">Golgi apparatus membrane protein TVP23</fullName>
    </recommendedName>
</protein>
<evidence type="ECO:0000256" key="4">
    <source>
        <dbReference type="ARBA" id="ARBA00022989"/>
    </source>
</evidence>
<dbReference type="GO" id="GO:0016192">
    <property type="term" value="P:vesicle-mediated transport"/>
    <property type="evidence" value="ECO:0000318"/>
    <property type="project" value="GO_Central"/>
</dbReference>
<comment type="function">
    <text evidence="6">Golgi membrane protein involved in vesicular trafficking.</text>
</comment>
<organism evidence="7">
    <name type="scientific">Physcomitrium patens</name>
    <name type="common">Spreading-leaved earth moss</name>
    <name type="synonym">Physcomitrella patens</name>
    <dbReference type="NCBI Taxonomy" id="3218"/>
    <lineage>
        <taxon>Eukaryota</taxon>
        <taxon>Viridiplantae</taxon>
        <taxon>Streptophyta</taxon>
        <taxon>Embryophyta</taxon>
        <taxon>Bryophyta</taxon>
        <taxon>Bryophytina</taxon>
        <taxon>Bryopsida</taxon>
        <taxon>Funariidae</taxon>
        <taxon>Funariales</taxon>
        <taxon>Funariaceae</taxon>
        <taxon>Physcomitrium</taxon>
    </lineage>
</organism>
<dbReference type="EMBL" id="ABEU02000026">
    <property type="protein sequence ID" value="PNR27102.1"/>
    <property type="molecule type" value="Genomic_DNA"/>
</dbReference>
<dbReference type="Gramene" id="Pp3c26_12900V3.1">
    <property type="protein sequence ID" value="Pp3c26_12900V3.1"/>
    <property type="gene ID" value="Pp3c26_12900"/>
</dbReference>
<evidence type="ECO:0000256" key="5">
    <source>
        <dbReference type="ARBA" id="ARBA00023136"/>
    </source>
</evidence>
<gene>
    <name evidence="8" type="primary">LOC112277983</name>
    <name evidence="7" type="ORF">PHYPA_030583</name>
</gene>
<dbReference type="OrthoDB" id="2151161at2759"/>
<name>A0A2K1ICU8_PHYPA</name>
<dbReference type="EnsemblPlants" id="Pp3c26_12900V3.1">
    <property type="protein sequence ID" value="Pp3c26_12900V3.1"/>
    <property type="gene ID" value="Pp3c26_12900"/>
</dbReference>
<evidence type="ECO:0000256" key="1">
    <source>
        <dbReference type="ARBA" id="ARBA00004141"/>
    </source>
</evidence>
<evidence type="ECO:0000256" key="3">
    <source>
        <dbReference type="ARBA" id="ARBA00022692"/>
    </source>
</evidence>
<evidence type="ECO:0000313" key="9">
    <source>
        <dbReference type="Proteomes" id="UP000006727"/>
    </source>
</evidence>
<keyword evidence="5 6" id="KW-0472">Membrane</keyword>
<evidence type="ECO:0000313" key="8">
    <source>
        <dbReference type="EnsemblPlants" id="Pp3c26_12900V3.1"/>
    </source>
</evidence>
<dbReference type="PaxDb" id="3218-PP1S6_365V6.1"/>
<reference evidence="7 9" key="1">
    <citation type="journal article" date="2008" name="Science">
        <title>The Physcomitrella genome reveals evolutionary insights into the conquest of land by plants.</title>
        <authorList>
            <person name="Rensing S."/>
            <person name="Lang D."/>
            <person name="Zimmer A."/>
            <person name="Terry A."/>
            <person name="Salamov A."/>
            <person name="Shapiro H."/>
            <person name="Nishiyama T."/>
            <person name="Perroud P.-F."/>
            <person name="Lindquist E."/>
            <person name="Kamisugi Y."/>
            <person name="Tanahashi T."/>
            <person name="Sakakibara K."/>
            <person name="Fujita T."/>
            <person name="Oishi K."/>
            <person name="Shin-I T."/>
            <person name="Kuroki Y."/>
            <person name="Toyoda A."/>
            <person name="Suzuki Y."/>
            <person name="Hashimoto A."/>
            <person name="Yamaguchi K."/>
            <person name="Sugano A."/>
            <person name="Kohara Y."/>
            <person name="Fujiyama A."/>
            <person name="Anterola A."/>
            <person name="Aoki S."/>
            <person name="Ashton N."/>
            <person name="Barbazuk W.B."/>
            <person name="Barker E."/>
            <person name="Bennetzen J."/>
            <person name="Bezanilla M."/>
            <person name="Blankenship R."/>
            <person name="Cho S.H."/>
            <person name="Dutcher S."/>
            <person name="Estelle M."/>
            <person name="Fawcett J.A."/>
            <person name="Gundlach H."/>
            <person name="Hanada K."/>
            <person name="Heyl A."/>
            <person name="Hicks K.A."/>
            <person name="Hugh J."/>
            <person name="Lohr M."/>
            <person name="Mayer K."/>
            <person name="Melkozernov A."/>
            <person name="Murata T."/>
            <person name="Nelson D."/>
            <person name="Pils B."/>
            <person name="Prigge M."/>
            <person name="Reiss B."/>
            <person name="Renner T."/>
            <person name="Rombauts S."/>
            <person name="Rushton P."/>
            <person name="Sanderfoot A."/>
            <person name="Schween G."/>
            <person name="Shiu S.-H."/>
            <person name="Stueber K."/>
            <person name="Theodoulou F.L."/>
            <person name="Tu H."/>
            <person name="Van de Peer Y."/>
            <person name="Verrier P.J."/>
            <person name="Waters E."/>
            <person name="Wood A."/>
            <person name="Yang L."/>
            <person name="Cove D."/>
            <person name="Cuming A."/>
            <person name="Hasebe M."/>
            <person name="Lucas S."/>
            <person name="Mishler D.B."/>
            <person name="Reski R."/>
            <person name="Grigoriev I."/>
            <person name="Quatrano R.S."/>
            <person name="Boore J.L."/>
        </authorList>
    </citation>
    <scope>NUCLEOTIDE SEQUENCE [LARGE SCALE GENOMIC DNA]</scope>
    <source>
        <strain evidence="8 9">cv. Gransden 2004</strain>
    </source>
</reference>
<comment type="similarity">
    <text evidence="2 6">Belongs to the TVP23 family.</text>
</comment>
<dbReference type="PANTHER" id="PTHR13019:SF7">
    <property type="entry name" value="GOLGI APPARATUS MEMBRANE PROTEIN TVP23"/>
    <property type="match status" value="1"/>
</dbReference>
<dbReference type="Pfam" id="PF05832">
    <property type="entry name" value="DUF846"/>
    <property type="match status" value="1"/>
</dbReference>
<sequence>MLAGPVFTSGSPDGPRFPLLLPINGQIVIAIYRFGCCFVRDPRAGTSVNTSTAIAPATMAEEQYAHPGICLFTVLFKISALGFYILCSIFIESFVIQFVVTVFLIALDFWTVKNVSGRILVGLRWWNEVDEQGQSVWHFESLDQQTLETLNKKDAWLFWWTLYLTPVVWVALGIVALVKFNFDYLLIVGVAIILNAANIVGFTKCRKDAKKQIQQFATSTLTAHMGSTIQSAFMSSV</sequence>
<keyword evidence="3 6" id="KW-0812">Transmembrane</keyword>
<reference evidence="8" key="3">
    <citation type="submission" date="2020-12" db="UniProtKB">
        <authorList>
            <consortium name="EnsemblPlants"/>
        </authorList>
    </citation>
    <scope>IDENTIFICATION</scope>
</reference>
<dbReference type="InterPro" id="IPR008564">
    <property type="entry name" value="TVP23-like"/>
</dbReference>
<dbReference type="GO" id="GO:0009306">
    <property type="term" value="P:protein secretion"/>
    <property type="evidence" value="ECO:0000318"/>
    <property type="project" value="GO_Central"/>
</dbReference>
<dbReference type="AlphaFoldDB" id="A0A2K1ICU8"/>
<feature type="transmembrane region" description="Helical" evidence="6">
    <location>
        <begin position="184"/>
        <end position="203"/>
    </location>
</feature>